<gene>
    <name evidence="2" type="ORF">g.91227</name>
</gene>
<reference evidence="2" key="1">
    <citation type="submission" date="2018-04" db="EMBL/GenBank/DDBJ databases">
        <title>Transcriptome of Schizaphis graminum biotype I.</title>
        <authorList>
            <person name="Scully E.D."/>
            <person name="Geib S.M."/>
            <person name="Palmer N.A."/>
            <person name="Koch K."/>
            <person name="Bradshaw J."/>
            <person name="Heng-Moss T."/>
            <person name="Sarath G."/>
        </authorList>
    </citation>
    <scope>NUCLEOTIDE SEQUENCE</scope>
</reference>
<feature type="region of interest" description="Disordered" evidence="1">
    <location>
        <begin position="37"/>
        <end position="69"/>
    </location>
</feature>
<feature type="region of interest" description="Disordered" evidence="1">
    <location>
        <begin position="83"/>
        <end position="111"/>
    </location>
</feature>
<organism evidence="2">
    <name type="scientific">Schizaphis graminum</name>
    <name type="common">Green bug aphid</name>
    <dbReference type="NCBI Taxonomy" id="13262"/>
    <lineage>
        <taxon>Eukaryota</taxon>
        <taxon>Metazoa</taxon>
        <taxon>Ecdysozoa</taxon>
        <taxon>Arthropoda</taxon>
        <taxon>Hexapoda</taxon>
        <taxon>Insecta</taxon>
        <taxon>Pterygota</taxon>
        <taxon>Neoptera</taxon>
        <taxon>Paraneoptera</taxon>
        <taxon>Hemiptera</taxon>
        <taxon>Sternorrhyncha</taxon>
        <taxon>Aphidomorpha</taxon>
        <taxon>Aphidoidea</taxon>
        <taxon>Aphididae</taxon>
        <taxon>Aphidini</taxon>
        <taxon>Schizaphis</taxon>
    </lineage>
</organism>
<name>A0A2S2P2A2_SCHGA</name>
<feature type="compositionally biased region" description="Basic and acidic residues" evidence="1">
    <location>
        <begin position="57"/>
        <end position="69"/>
    </location>
</feature>
<protein>
    <submittedName>
        <fullName evidence="2">Uncharacterized protein</fullName>
    </submittedName>
</protein>
<evidence type="ECO:0000313" key="2">
    <source>
        <dbReference type="EMBL" id="MBY23545.1"/>
    </source>
</evidence>
<accession>A0A2S2P2A2</accession>
<dbReference type="EMBL" id="GGMR01010926">
    <property type="protein sequence ID" value="MBY23545.1"/>
    <property type="molecule type" value="Transcribed_RNA"/>
</dbReference>
<evidence type="ECO:0000256" key="1">
    <source>
        <dbReference type="SAM" id="MobiDB-lite"/>
    </source>
</evidence>
<feature type="compositionally biased region" description="Low complexity" evidence="1">
    <location>
        <begin position="40"/>
        <end position="56"/>
    </location>
</feature>
<sequence length="111" mass="12645">MNSIGENEDGQCCELDFWECWPADCVRVTVADNSQHSFQSTNNMSSRSNNNQLSSSMDKDNQDNPKKQQVEYVTMKKHEVQYAKPTALVSHQKRDDIKPMFSKPSGSGRQN</sequence>
<proteinExistence type="predicted"/>
<dbReference type="AlphaFoldDB" id="A0A2S2P2A2"/>